<evidence type="ECO:0000313" key="1">
    <source>
        <dbReference type="EMBL" id="KYO18093.1"/>
    </source>
</evidence>
<dbReference type="Proteomes" id="UP000050525">
    <property type="component" value="Unassembled WGS sequence"/>
</dbReference>
<sequence length="82" mass="9525">MPRGCCRFNMADAVQATSEVETSYSENIDAKLLFLPEKLRERLLPFQKKGIIFALERSGRWGWGRQFKQLPFLTTITRNGLF</sequence>
<reference evidence="1 2" key="1">
    <citation type="journal article" date="2012" name="Genome Biol.">
        <title>Sequencing three crocodilian genomes to illuminate the evolution of archosaurs and amniotes.</title>
        <authorList>
            <person name="St John J.A."/>
            <person name="Braun E.L."/>
            <person name="Isberg S.R."/>
            <person name="Miles L.G."/>
            <person name="Chong A.Y."/>
            <person name="Gongora J."/>
            <person name="Dalzell P."/>
            <person name="Moran C."/>
            <person name="Bed'hom B."/>
            <person name="Abzhanov A."/>
            <person name="Burgess S.C."/>
            <person name="Cooksey A.M."/>
            <person name="Castoe T.A."/>
            <person name="Crawford N.G."/>
            <person name="Densmore L.D."/>
            <person name="Drew J.C."/>
            <person name="Edwards S.V."/>
            <person name="Faircloth B.C."/>
            <person name="Fujita M.K."/>
            <person name="Greenwold M.J."/>
            <person name="Hoffmann F.G."/>
            <person name="Howard J.M."/>
            <person name="Iguchi T."/>
            <person name="Janes D.E."/>
            <person name="Khan S.Y."/>
            <person name="Kohno S."/>
            <person name="de Koning A.J."/>
            <person name="Lance S.L."/>
            <person name="McCarthy F.M."/>
            <person name="McCormack J.E."/>
            <person name="Merchant M.E."/>
            <person name="Peterson D.G."/>
            <person name="Pollock D.D."/>
            <person name="Pourmand N."/>
            <person name="Raney B.J."/>
            <person name="Roessler K.A."/>
            <person name="Sanford J.R."/>
            <person name="Sawyer R.H."/>
            <person name="Schmidt C.J."/>
            <person name="Triplett E.W."/>
            <person name="Tuberville T.D."/>
            <person name="Venegas-Anaya M."/>
            <person name="Howard J.T."/>
            <person name="Jarvis E.D."/>
            <person name="Guillette L.J.Jr."/>
            <person name="Glenn T.C."/>
            <person name="Green R.E."/>
            <person name="Ray D.A."/>
        </authorList>
    </citation>
    <scope>NUCLEOTIDE SEQUENCE [LARGE SCALE GENOMIC DNA]</scope>
    <source>
        <strain evidence="1">KSC_2009_1</strain>
    </source>
</reference>
<protein>
    <submittedName>
        <fullName evidence="1">Uncharacterized protein</fullName>
    </submittedName>
</protein>
<proteinExistence type="predicted"/>
<accession>A0A151M0R5</accession>
<dbReference type="AlphaFoldDB" id="A0A151M0R5"/>
<comment type="caution">
    <text evidence="1">The sequence shown here is derived from an EMBL/GenBank/DDBJ whole genome shotgun (WGS) entry which is preliminary data.</text>
</comment>
<name>A0A151M0R5_ALLMI</name>
<evidence type="ECO:0000313" key="2">
    <source>
        <dbReference type="Proteomes" id="UP000050525"/>
    </source>
</evidence>
<gene>
    <name evidence="1" type="ORF">Y1Q_0011682</name>
</gene>
<organism evidence="1 2">
    <name type="scientific">Alligator mississippiensis</name>
    <name type="common">American alligator</name>
    <dbReference type="NCBI Taxonomy" id="8496"/>
    <lineage>
        <taxon>Eukaryota</taxon>
        <taxon>Metazoa</taxon>
        <taxon>Chordata</taxon>
        <taxon>Craniata</taxon>
        <taxon>Vertebrata</taxon>
        <taxon>Euteleostomi</taxon>
        <taxon>Archelosauria</taxon>
        <taxon>Archosauria</taxon>
        <taxon>Crocodylia</taxon>
        <taxon>Alligatoridae</taxon>
        <taxon>Alligatorinae</taxon>
        <taxon>Alligator</taxon>
    </lineage>
</organism>
<keyword evidence="2" id="KW-1185">Reference proteome</keyword>
<dbReference type="STRING" id="8496.A0A151M0R5"/>
<dbReference type="EMBL" id="AKHW03006853">
    <property type="protein sequence ID" value="KYO18093.1"/>
    <property type="molecule type" value="Genomic_DNA"/>
</dbReference>